<sequence>MNNQCIGASSLSPMNTCNTRGISSAVLDSRVGVKYLMEGCCGSMAGGVNLWKGESVDERGSGMMEREGGHWSFHSLDEINSVRCFFTSVFCLIGQINTHSEKRIFTCAFGFIPIRCKLENLTQLIPNRNHVIMNWKWRDFTGRKKPGTVFPSPPSGTNGAVGDSLMSLGVFREAVGLYSSQTPHAPKGYSYLTP</sequence>
<evidence type="ECO:0000313" key="1">
    <source>
        <dbReference type="EMBL" id="GBP75097.1"/>
    </source>
</evidence>
<dbReference type="AlphaFoldDB" id="A0A4C1YKZ3"/>
<keyword evidence="2" id="KW-1185">Reference proteome</keyword>
<dbReference type="Proteomes" id="UP000299102">
    <property type="component" value="Unassembled WGS sequence"/>
</dbReference>
<proteinExistence type="predicted"/>
<organism evidence="1 2">
    <name type="scientific">Eumeta variegata</name>
    <name type="common">Bagworm moth</name>
    <name type="synonym">Eumeta japonica</name>
    <dbReference type="NCBI Taxonomy" id="151549"/>
    <lineage>
        <taxon>Eukaryota</taxon>
        <taxon>Metazoa</taxon>
        <taxon>Ecdysozoa</taxon>
        <taxon>Arthropoda</taxon>
        <taxon>Hexapoda</taxon>
        <taxon>Insecta</taxon>
        <taxon>Pterygota</taxon>
        <taxon>Neoptera</taxon>
        <taxon>Endopterygota</taxon>
        <taxon>Lepidoptera</taxon>
        <taxon>Glossata</taxon>
        <taxon>Ditrysia</taxon>
        <taxon>Tineoidea</taxon>
        <taxon>Psychidae</taxon>
        <taxon>Oiketicinae</taxon>
        <taxon>Eumeta</taxon>
    </lineage>
</organism>
<reference evidence="1 2" key="1">
    <citation type="journal article" date="2019" name="Commun. Biol.">
        <title>The bagworm genome reveals a unique fibroin gene that provides high tensile strength.</title>
        <authorList>
            <person name="Kono N."/>
            <person name="Nakamura H."/>
            <person name="Ohtoshi R."/>
            <person name="Tomita M."/>
            <person name="Numata K."/>
            <person name="Arakawa K."/>
        </authorList>
    </citation>
    <scope>NUCLEOTIDE SEQUENCE [LARGE SCALE GENOMIC DNA]</scope>
</reference>
<protein>
    <submittedName>
        <fullName evidence="1">Uncharacterized protein</fullName>
    </submittedName>
</protein>
<name>A0A4C1YKZ3_EUMVA</name>
<accession>A0A4C1YKZ3</accession>
<dbReference type="EMBL" id="BGZK01001235">
    <property type="protein sequence ID" value="GBP75097.1"/>
    <property type="molecule type" value="Genomic_DNA"/>
</dbReference>
<evidence type="ECO:0000313" key="2">
    <source>
        <dbReference type="Proteomes" id="UP000299102"/>
    </source>
</evidence>
<comment type="caution">
    <text evidence="1">The sequence shown here is derived from an EMBL/GenBank/DDBJ whole genome shotgun (WGS) entry which is preliminary data.</text>
</comment>
<gene>
    <name evidence="1" type="ORF">EVAR_49269_1</name>
</gene>